<sequence length="120" mass="13729">MMMKMRGGSTMFAKYCRKGQQYSSSSSNNNNNNTVRELKTSRELSEAFVGMVARRIPDAIESIVFKTGIFYFGYTAATYNSPYNPEKYVSEREELSAKRQELEKKKEALIAKKMQISNPV</sequence>
<gene>
    <name evidence="2" type="primary">LOC104721546</name>
</gene>
<dbReference type="Proteomes" id="UP000694864">
    <property type="component" value="Chromosome 11"/>
</dbReference>
<organism evidence="1 2">
    <name type="scientific">Camelina sativa</name>
    <name type="common">False flax</name>
    <name type="synonym">Myagrum sativum</name>
    <dbReference type="NCBI Taxonomy" id="90675"/>
    <lineage>
        <taxon>Eukaryota</taxon>
        <taxon>Viridiplantae</taxon>
        <taxon>Streptophyta</taxon>
        <taxon>Embryophyta</taxon>
        <taxon>Tracheophyta</taxon>
        <taxon>Spermatophyta</taxon>
        <taxon>Magnoliopsida</taxon>
        <taxon>eudicotyledons</taxon>
        <taxon>Gunneridae</taxon>
        <taxon>Pentapetalae</taxon>
        <taxon>rosids</taxon>
        <taxon>malvids</taxon>
        <taxon>Brassicales</taxon>
        <taxon>Brassicaceae</taxon>
        <taxon>Camelineae</taxon>
        <taxon>Camelina</taxon>
    </lineage>
</organism>
<name>A0ABM0U9D2_CAMSA</name>
<accession>A0ABM0U9D2</accession>
<proteinExistence type="predicted"/>
<dbReference type="GeneID" id="104721546"/>
<reference evidence="2" key="2">
    <citation type="submission" date="2025-08" db="UniProtKB">
        <authorList>
            <consortium name="RefSeq"/>
        </authorList>
    </citation>
    <scope>IDENTIFICATION</scope>
    <source>
        <tissue evidence="2">Leaf</tissue>
    </source>
</reference>
<dbReference type="RefSeq" id="XP_010437854.1">
    <property type="nucleotide sequence ID" value="XM_010439552.1"/>
</dbReference>
<protein>
    <submittedName>
        <fullName evidence="2">Uncharacterized protein LOC104721546</fullName>
    </submittedName>
</protein>
<evidence type="ECO:0000313" key="2">
    <source>
        <dbReference type="RefSeq" id="XP_010437854.1"/>
    </source>
</evidence>
<evidence type="ECO:0000313" key="1">
    <source>
        <dbReference type="Proteomes" id="UP000694864"/>
    </source>
</evidence>
<reference evidence="1" key="1">
    <citation type="journal article" date="2014" name="Nat. Commun.">
        <title>The emerging biofuel crop Camelina sativa retains a highly undifferentiated hexaploid genome structure.</title>
        <authorList>
            <person name="Kagale S."/>
            <person name="Koh C."/>
            <person name="Nixon J."/>
            <person name="Bollina V."/>
            <person name="Clarke W.E."/>
            <person name="Tuteja R."/>
            <person name="Spillane C."/>
            <person name="Robinson S.J."/>
            <person name="Links M.G."/>
            <person name="Clarke C."/>
            <person name="Higgins E.E."/>
            <person name="Huebert T."/>
            <person name="Sharpe A.G."/>
            <person name="Parkin I.A."/>
        </authorList>
    </citation>
    <scope>NUCLEOTIDE SEQUENCE [LARGE SCALE GENOMIC DNA]</scope>
    <source>
        <strain evidence="1">cv. DH55</strain>
    </source>
</reference>
<keyword evidence="1" id="KW-1185">Reference proteome</keyword>